<dbReference type="GO" id="GO:0033597">
    <property type="term" value="C:mitotic checkpoint complex"/>
    <property type="evidence" value="ECO:0007669"/>
    <property type="project" value="UniProtKB-ARBA"/>
</dbReference>
<comment type="caution">
    <text evidence="8">The sequence shown here is derived from an EMBL/GenBank/DDBJ whole genome shotgun (WGS) entry which is preliminary data.</text>
</comment>
<dbReference type="PROSITE" id="PS50815">
    <property type="entry name" value="HORMA"/>
    <property type="match status" value="1"/>
</dbReference>
<dbReference type="Gene3D" id="3.30.900.10">
    <property type="entry name" value="HORMA domain"/>
    <property type="match status" value="1"/>
</dbReference>
<comment type="similarity">
    <text evidence="2">Belongs to the MAD2 family.</text>
</comment>
<evidence type="ECO:0000256" key="4">
    <source>
        <dbReference type="ARBA" id="ARBA00022776"/>
    </source>
</evidence>
<evidence type="ECO:0000259" key="7">
    <source>
        <dbReference type="PROSITE" id="PS50815"/>
    </source>
</evidence>
<accession>A0A9N9FBN4</accession>
<dbReference type="Proteomes" id="UP000789831">
    <property type="component" value="Unassembled WGS sequence"/>
</dbReference>
<keyword evidence="4" id="KW-0498">Mitosis</keyword>
<keyword evidence="5" id="KW-0539">Nucleus</keyword>
<protein>
    <submittedName>
        <fullName evidence="8">5381_t:CDS:1</fullName>
    </submittedName>
</protein>
<dbReference type="GO" id="GO:0051301">
    <property type="term" value="P:cell division"/>
    <property type="evidence" value="ECO:0007669"/>
    <property type="project" value="UniProtKB-KW"/>
</dbReference>
<dbReference type="InterPro" id="IPR045091">
    <property type="entry name" value="Mad2-like"/>
</dbReference>
<evidence type="ECO:0000256" key="6">
    <source>
        <dbReference type="ARBA" id="ARBA00023306"/>
    </source>
</evidence>
<keyword evidence="6" id="KW-0131">Cell cycle</keyword>
<evidence type="ECO:0000256" key="5">
    <source>
        <dbReference type="ARBA" id="ARBA00023242"/>
    </source>
</evidence>
<dbReference type="GO" id="GO:0005737">
    <property type="term" value="C:cytoplasm"/>
    <property type="evidence" value="ECO:0007669"/>
    <property type="project" value="TreeGrafter"/>
</dbReference>
<proteinExistence type="inferred from homology"/>
<dbReference type="AlphaFoldDB" id="A0A9N9FBN4"/>
<dbReference type="GO" id="GO:0007094">
    <property type="term" value="P:mitotic spindle assembly checkpoint signaling"/>
    <property type="evidence" value="ECO:0007669"/>
    <property type="project" value="TreeGrafter"/>
</dbReference>
<dbReference type="GO" id="GO:0000776">
    <property type="term" value="C:kinetochore"/>
    <property type="evidence" value="ECO:0007669"/>
    <property type="project" value="TreeGrafter"/>
</dbReference>
<dbReference type="Pfam" id="PF02301">
    <property type="entry name" value="HORMA"/>
    <property type="match status" value="1"/>
</dbReference>
<dbReference type="EMBL" id="CAJVPL010000704">
    <property type="protein sequence ID" value="CAG8522893.1"/>
    <property type="molecule type" value="Genomic_DNA"/>
</dbReference>
<evidence type="ECO:0000256" key="2">
    <source>
        <dbReference type="ARBA" id="ARBA00010348"/>
    </source>
</evidence>
<organism evidence="8 9">
    <name type="scientific">Ambispora gerdemannii</name>
    <dbReference type="NCBI Taxonomy" id="144530"/>
    <lineage>
        <taxon>Eukaryota</taxon>
        <taxon>Fungi</taxon>
        <taxon>Fungi incertae sedis</taxon>
        <taxon>Mucoromycota</taxon>
        <taxon>Glomeromycotina</taxon>
        <taxon>Glomeromycetes</taxon>
        <taxon>Archaeosporales</taxon>
        <taxon>Ambisporaceae</taxon>
        <taxon>Ambispora</taxon>
    </lineage>
</organism>
<comment type="subcellular location">
    <subcellularLocation>
        <location evidence="1">Nucleus</location>
    </subcellularLocation>
</comment>
<dbReference type="PANTHER" id="PTHR11842">
    <property type="entry name" value="MITOTIC SPINDLE ASSEMBLY CHECKPOINT PROTEIN MAD2"/>
    <property type="match status" value="1"/>
</dbReference>
<evidence type="ECO:0000256" key="1">
    <source>
        <dbReference type="ARBA" id="ARBA00004123"/>
    </source>
</evidence>
<reference evidence="8" key="1">
    <citation type="submission" date="2021-06" db="EMBL/GenBank/DDBJ databases">
        <authorList>
            <person name="Kallberg Y."/>
            <person name="Tangrot J."/>
            <person name="Rosling A."/>
        </authorList>
    </citation>
    <scope>NUCLEOTIDE SEQUENCE</scope>
    <source>
        <strain evidence="8">MT106</strain>
    </source>
</reference>
<dbReference type="InterPro" id="IPR036570">
    <property type="entry name" value="HORMA_dom_sf"/>
</dbReference>
<keyword evidence="9" id="KW-1185">Reference proteome</keyword>
<dbReference type="FunFam" id="3.30.900.10:FF:000002">
    <property type="entry name" value="Mitotic spindle assembly checkpoint protein MAD2A"/>
    <property type="match status" value="1"/>
</dbReference>
<dbReference type="SUPFAM" id="SSF56019">
    <property type="entry name" value="The spindle assembly checkpoint protein mad2"/>
    <property type="match status" value="1"/>
</dbReference>
<dbReference type="InterPro" id="IPR003511">
    <property type="entry name" value="HORMA_dom"/>
</dbReference>
<evidence type="ECO:0000313" key="9">
    <source>
        <dbReference type="Proteomes" id="UP000789831"/>
    </source>
</evidence>
<dbReference type="PANTHER" id="PTHR11842:SF11">
    <property type="entry name" value="MITOTIC SPINDLE ASSEMBLY CHECKPOINT PROTEIN MAD2A"/>
    <property type="match status" value="1"/>
</dbReference>
<keyword evidence="3" id="KW-0132">Cell division</keyword>
<feature type="domain" description="HORMA" evidence="7">
    <location>
        <begin position="14"/>
        <end position="198"/>
    </location>
</feature>
<dbReference type="OrthoDB" id="1806at2759"/>
<gene>
    <name evidence="8" type="ORF">AGERDE_LOCUS5330</name>
</gene>
<name>A0A9N9FBN4_9GLOM</name>
<evidence type="ECO:0000256" key="3">
    <source>
        <dbReference type="ARBA" id="ARBA00022618"/>
    </source>
</evidence>
<dbReference type="GO" id="GO:0005654">
    <property type="term" value="C:nucleoplasm"/>
    <property type="evidence" value="ECO:0007669"/>
    <property type="project" value="TreeGrafter"/>
</dbReference>
<sequence length="205" mass="23803">MSKIAANKEKISLKGSAKLIVEFFECGINSIFYQRNIYPPEDFSMTKKYGLNFLITNDHRITVYLKKVLTQIESWLQEGQIKKLVLAIISQDTRETLERWEFDVHVVKNGKEDVIATKEKTEKEIKQEIQAVIRQIVSSVTFLPIYDEARTFNILAYTDKDVEVPNDWGDSHPHLIKEAELVKLLSFSSDYHKVDSMVAYRLNND</sequence>
<evidence type="ECO:0000313" key="8">
    <source>
        <dbReference type="EMBL" id="CAG8522893.1"/>
    </source>
</evidence>